<evidence type="ECO:0000313" key="8">
    <source>
        <dbReference type="Proteomes" id="UP001456524"/>
    </source>
</evidence>
<evidence type="ECO:0000313" key="7">
    <source>
        <dbReference type="EMBL" id="KAK8164148.1"/>
    </source>
</evidence>
<evidence type="ECO:0000256" key="5">
    <source>
        <dbReference type="ARBA" id="ARBA00023329"/>
    </source>
</evidence>
<dbReference type="Pfam" id="PF09446">
    <property type="entry name" value="VMA21"/>
    <property type="match status" value="1"/>
</dbReference>
<feature type="transmembrane region" description="Helical" evidence="6">
    <location>
        <begin position="39"/>
        <end position="60"/>
    </location>
</feature>
<evidence type="ECO:0000256" key="4">
    <source>
        <dbReference type="ARBA" id="ARBA00023136"/>
    </source>
</evidence>
<comment type="function">
    <text evidence="6">Required for the assembly of the V0 complex of the vacuolar ATPase (V-ATPase) in the endoplasmic reticulum.</text>
</comment>
<comment type="similarity">
    <text evidence="6">Belongs to the VMA21 family.</text>
</comment>
<sequence>MNSRRIATSEKTLLDRDDGAVAVSASSDGSIAPAVPASVIVKLLGFTLAMIALPIGSYFLTVNTIFRGNSTLAGGLAAVMANVVLIAYVVVAFKEDQTERLEAESKEKKSR</sequence>
<accession>A0ABR1XR57</accession>
<proteinExistence type="inferred from homology"/>
<dbReference type="PANTHER" id="PTHR31792:SF3">
    <property type="entry name" value="VACUOLAR ATPASE ASSEMBLY INTEGRAL MEMBRANE PROTEIN VMA21"/>
    <property type="match status" value="1"/>
</dbReference>
<comment type="caution">
    <text evidence="7">The sequence shown here is derived from an EMBL/GenBank/DDBJ whole genome shotgun (WGS) entry which is preliminary data.</text>
</comment>
<gene>
    <name evidence="7" type="ORF">IWX90DRAFT_250260</name>
</gene>
<evidence type="ECO:0000256" key="1">
    <source>
        <dbReference type="ARBA" id="ARBA00022692"/>
    </source>
</evidence>
<keyword evidence="3 6" id="KW-1133">Transmembrane helix</keyword>
<dbReference type="InterPro" id="IPR019013">
    <property type="entry name" value="Vma21"/>
</dbReference>
<feature type="short sequence motif" description="Prevents secretion from ER" evidence="6">
    <location>
        <begin position="108"/>
        <end position="111"/>
    </location>
</feature>
<evidence type="ECO:0000256" key="6">
    <source>
        <dbReference type="HAMAP-Rule" id="MF_03058"/>
    </source>
</evidence>
<keyword evidence="8" id="KW-1185">Reference proteome</keyword>
<evidence type="ECO:0000256" key="2">
    <source>
        <dbReference type="ARBA" id="ARBA00022824"/>
    </source>
</evidence>
<feature type="transmembrane region" description="Helical" evidence="6">
    <location>
        <begin position="72"/>
        <end position="93"/>
    </location>
</feature>
<dbReference type="EMBL" id="JBBWUH010000006">
    <property type="protein sequence ID" value="KAK8164148.1"/>
    <property type="molecule type" value="Genomic_DNA"/>
</dbReference>
<dbReference type="PANTHER" id="PTHR31792">
    <property type="entry name" value="VACUOLAR ATPASE ASSEMBLY INTEGRAL MEMBRANE PROTEIN VMA21"/>
    <property type="match status" value="1"/>
</dbReference>
<protein>
    <submittedName>
        <fullName evidence="7">VMA21-like domain-containing protein</fullName>
    </submittedName>
</protein>
<dbReference type="HAMAP" id="MF_03058">
    <property type="entry name" value="VMA21"/>
    <property type="match status" value="1"/>
</dbReference>
<name>A0ABR1XR57_9PEZI</name>
<comment type="subcellular location">
    <subcellularLocation>
        <location evidence="6">Endoplasmic reticulum membrane</location>
        <topology evidence="6">Multi-pass membrane protein</topology>
    </subcellularLocation>
    <subcellularLocation>
        <location evidence="6">Endoplasmic reticulum-Golgi intermediate compartment membrane</location>
        <topology evidence="6">Multi-pass membrane protein</topology>
    </subcellularLocation>
    <subcellularLocation>
        <location evidence="6">Cytoplasmic vesicle</location>
        <location evidence="6">COPII-coated vesicle membrane</location>
        <topology evidence="6">Multi-pass membrane protein</topology>
    </subcellularLocation>
</comment>
<reference evidence="7 8" key="1">
    <citation type="journal article" date="2022" name="G3 (Bethesda)">
        <title>Enemy or ally: a genomic approach to elucidate the lifestyle of Phyllosticta citrichinaensis.</title>
        <authorList>
            <person name="Buijs V.A."/>
            <person name="Groenewald J.Z."/>
            <person name="Haridas S."/>
            <person name="LaButti K.M."/>
            <person name="Lipzen A."/>
            <person name="Martin F.M."/>
            <person name="Barry K."/>
            <person name="Grigoriev I.V."/>
            <person name="Crous P.W."/>
            <person name="Seidl M.F."/>
        </authorList>
    </citation>
    <scope>NUCLEOTIDE SEQUENCE [LARGE SCALE GENOMIC DNA]</scope>
    <source>
        <strain evidence="7 8">CBS 129764</strain>
    </source>
</reference>
<organism evidence="7 8">
    <name type="scientific">Phyllosticta citrichinensis</name>
    <dbReference type="NCBI Taxonomy" id="1130410"/>
    <lineage>
        <taxon>Eukaryota</taxon>
        <taxon>Fungi</taxon>
        <taxon>Dikarya</taxon>
        <taxon>Ascomycota</taxon>
        <taxon>Pezizomycotina</taxon>
        <taxon>Dothideomycetes</taxon>
        <taxon>Dothideomycetes incertae sedis</taxon>
        <taxon>Botryosphaeriales</taxon>
        <taxon>Phyllostictaceae</taxon>
        <taxon>Phyllosticta</taxon>
    </lineage>
</organism>
<dbReference type="Proteomes" id="UP001456524">
    <property type="component" value="Unassembled WGS sequence"/>
</dbReference>
<keyword evidence="2 6" id="KW-0256">Endoplasmic reticulum</keyword>
<keyword evidence="1 6" id="KW-0812">Transmembrane</keyword>
<evidence type="ECO:0000256" key="3">
    <source>
        <dbReference type="ARBA" id="ARBA00022989"/>
    </source>
</evidence>
<keyword evidence="5 6" id="KW-0968">Cytoplasmic vesicle</keyword>
<keyword evidence="4 6" id="KW-0472">Membrane</keyword>